<keyword evidence="9" id="KW-0342">GTP-binding</keyword>
<dbReference type="GO" id="GO:0003924">
    <property type="term" value="F:GTPase activity"/>
    <property type="evidence" value="ECO:0007669"/>
    <property type="project" value="InterPro"/>
</dbReference>
<feature type="coiled-coil region" evidence="11">
    <location>
        <begin position="146"/>
        <end position="177"/>
    </location>
</feature>
<evidence type="ECO:0000256" key="4">
    <source>
        <dbReference type="ARBA" id="ARBA00022787"/>
    </source>
</evidence>
<evidence type="ECO:0000256" key="3">
    <source>
        <dbReference type="ARBA" id="ARBA00022741"/>
    </source>
</evidence>
<keyword evidence="4" id="KW-1000">Mitochondrion outer membrane</keyword>
<feature type="domain" description="Dynamin-type G" evidence="12">
    <location>
        <begin position="1"/>
        <end position="105"/>
    </location>
</feature>
<comment type="subcellular location">
    <subcellularLocation>
        <location evidence="1">Mitochondrion outer membrane</location>
        <topology evidence="1">Multi-pass membrane protein</topology>
    </subcellularLocation>
</comment>
<dbReference type="OrthoDB" id="6256226at2759"/>
<dbReference type="Proteomes" id="UP000299102">
    <property type="component" value="Unassembled WGS sequence"/>
</dbReference>
<dbReference type="InterPro" id="IPR030381">
    <property type="entry name" value="G_DYNAMIN_dom"/>
</dbReference>
<evidence type="ECO:0000256" key="9">
    <source>
        <dbReference type="ARBA" id="ARBA00023134"/>
    </source>
</evidence>
<evidence type="ECO:0000256" key="1">
    <source>
        <dbReference type="ARBA" id="ARBA00004374"/>
    </source>
</evidence>
<dbReference type="GO" id="GO:0005741">
    <property type="term" value="C:mitochondrial outer membrane"/>
    <property type="evidence" value="ECO:0007669"/>
    <property type="project" value="UniProtKB-SubCell"/>
</dbReference>
<reference evidence="13 14" key="1">
    <citation type="journal article" date="2019" name="Commun. Biol.">
        <title>The bagworm genome reveals a unique fibroin gene that provides high tensile strength.</title>
        <authorList>
            <person name="Kono N."/>
            <person name="Nakamura H."/>
            <person name="Ohtoshi R."/>
            <person name="Tomita M."/>
            <person name="Numata K."/>
            <person name="Arakawa K."/>
        </authorList>
    </citation>
    <scope>NUCLEOTIDE SEQUENCE [LARGE SCALE GENOMIC DNA]</scope>
</reference>
<sequence length="526" mass="59562">EKNFFHKVSTKISQPNIFILNNRWDASASEPEYMEQVRSQHATRCVDFLARELRVCSPKEAEERIFFVSAKEALLTRMRDRDKPVSSPTLAEGHQVRYFEFLDFERKFEECISKSAVKTKFEQHSRRGKNIAAEVMTVLDQVYGAASELKATKVEKKRQLEEELAAIEEQLTAVTRHMKDKINRMVESVEHKVSLTLSQEIRRLSALVDEFEATAPFRTDRSALDVYKKALHRHVEAGLGSRLKQRLSADIGHEMDTAQRDMAERMYRLLPAQKRAAAAACIVPHQQPFEVLYRLNCDNLCADFREDLTFRFSYGLSALIQRFHNRQARVKPLPAPNPTPTPANSTLPALPAPHYSGASALSVLSSDEWGTVSRLALGALTSQGTMGGLLLSGLLLKTVGWRVVAATGLLYGALYAYERLTWTARAQERVFKRQYVAHAGKKLRLIVDLTSANCSHQVQQELSTMFARLCRLVDEATTDMDGELSELREHVRALDEAAASAKKLRNKANYLSHELQLFDDAFLKHN</sequence>
<dbReference type="Pfam" id="PF04799">
    <property type="entry name" value="Fzo_mitofusin"/>
    <property type="match status" value="1"/>
</dbReference>
<dbReference type="InterPro" id="IPR006884">
    <property type="entry name" value="Fzo/mitofusin_HR2"/>
</dbReference>
<evidence type="ECO:0000256" key="11">
    <source>
        <dbReference type="SAM" id="Coils"/>
    </source>
</evidence>
<keyword evidence="3" id="KW-0547">Nucleotide-binding</keyword>
<name>A0A4C2A679_EUMVA</name>
<keyword evidence="8" id="KW-0496">Mitochondrion</keyword>
<dbReference type="GO" id="GO:0051646">
    <property type="term" value="P:mitochondrion localization"/>
    <property type="evidence" value="ECO:0007669"/>
    <property type="project" value="TreeGrafter"/>
</dbReference>
<evidence type="ECO:0000256" key="6">
    <source>
        <dbReference type="ARBA" id="ARBA00022989"/>
    </source>
</evidence>
<dbReference type="PROSITE" id="PS51718">
    <property type="entry name" value="G_DYNAMIN_2"/>
    <property type="match status" value="1"/>
</dbReference>
<gene>
    <name evidence="13" type="primary">Marf</name>
    <name evidence="13" type="ORF">EVAR_79382_1</name>
</gene>
<dbReference type="GO" id="GO:0005525">
    <property type="term" value="F:GTP binding"/>
    <property type="evidence" value="ECO:0007669"/>
    <property type="project" value="UniProtKB-KW"/>
</dbReference>
<dbReference type="EMBL" id="BGZK01002613">
    <property type="protein sequence ID" value="GBP95312.1"/>
    <property type="molecule type" value="Genomic_DNA"/>
</dbReference>
<keyword evidence="5" id="KW-0378">Hydrolase</keyword>
<evidence type="ECO:0000256" key="2">
    <source>
        <dbReference type="ARBA" id="ARBA00022692"/>
    </source>
</evidence>
<evidence type="ECO:0000256" key="10">
    <source>
        <dbReference type="ARBA" id="ARBA00023136"/>
    </source>
</evidence>
<comment type="caution">
    <text evidence="13">The sequence shown here is derived from an EMBL/GenBank/DDBJ whole genome shotgun (WGS) entry which is preliminary data.</text>
</comment>
<proteinExistence type="predicted"/>
<keyword evidence="6" id="KW-1133">Transmembrane helix</keyword>
<keyword evidence="2 13" id="KW-0812">Transmembrane</keyword>
<dbReference type="Gene3D" id="1.20.5.110">
    <property type="match status" value="1"/>
</dbReference>
<keyword evidence="14" id="KW-1185">Reference proteome</keyword>
<evidence type="ECO:0000313" key="13">
    <source>
        <dbReference type="EMBL" id="GBP95312.1"/>
    </source>
</evidence>
<dbReference type="STRING" id="151549.A0A4C2A679"/>
<feature type="non-terminal residue" evidence="13">
    <location>
        <position position="1"/>
    </location>
</feature>
<dbReference type="GO" id="GO:0008053">
    <property type="term" value="P:mitochondrial fusion"/>
    <property type="evidence" value="ECO:0007669"/>
    <property type="project" value="InterPro"/>
</dbReference>
<evidence type="ECO:0000256" key="8">
    <source>
        <dbReference type="ARBA" id="ARBA00023128"/>
    </source>
</evidence>
<keyword evidence="10" id="KW-0472">Membrane</keyword>
<dbReference type="InterPro" id="IPR027094">
    <property type="entry name" value="Mitofusin_fam"/>
</dbReference>
<organism evidence="13 14">
    <name type="scientific">Eumeta variegata</name>
    <name type="common">Bagworm moth</name>
    <name type="synonym">Eumeta japonica</name>
    <dbReference type="NCBI Taxonomy" id="151549"/>
    <lineage>
        <taxon>Eukaryota</taxon>
        <taxon>Metazoa</taxon>
        <taxon>Ecdysozoa</taxon>
        <taxon>Arthropoda</taxon>
        <taxon>Hexapoda</taxon>
        <taxon>Insecta</taxon>
        <taxon>Pterygota</taxon>
        <taxon>Neoptera</taxon>
        <taxon>Endopterygota</taxon>
        <taxon>Lepidoptera</taxon>
        <taxon>Glossata</taxon>
        <taxon>Ditrysia</taxon>
        <taxon>Tineoidea</taxon>
        <taxon>Psychidae</taxon>
        <taxon>Oiketicinae</taxon>
        <taxon>Eumeta</taxon>
    </lineage>
</organism>
<evidence type="ECO:0000259" key="12">
    <source>
        <dbReference type="PROSITE" id="PS51718"/>
    </source>
</evidence>
<keyword evidence="7 11" id="KW-0175">Coiled coil</keyword>
<protein>
    <submittedName>
        <fullName evidence="13">Transmembrane GTPase Marf</fullName>
    </submittedName>
</protein>
<accession>A0A4C2A679</accession>
<dbReference type="PANTHER" id="PTHR10465">
    <property type="entry name" value="TRANSMEMBRANE GTPASE FZO1"/>
    <property type="match status" value="1"/>
</dbReference>
<evidence type="ECO:0000313" key="14">
    <source>
        <dbReference type="Proteomes" id="UP000299102"/>
    </source>
</evidence>
<evidence type="ECO:0000256" key="7">
    <source>
        <dbReference type="ARBA" id="ARBA00023054"/>
    </source>
</evidence>
<evidence type="ECO:0000256" key="5">
    <source>
        <dbReference type="ARBA" id="ARBA00022801"/>
    </source>
</evidence>
<dbReference type="SUPFAM" id="SSF111479">
    <property type="entry name" value="Fzo-like conserved region"/>
    <property type="match status" value="1"/>
</dbReference>
<dbReference type="AlphaFoldDB" id="A0A4C2A679"/>
<dbReference type="PANTHER" id="PTHR10465:SF3">
    <property type="entry name" value="TRANSMEMBRANE GTPASE MARF-RELATED"/>
    <property type="match status" value="1"/>
</dbReference>